<dbReference type="PANTHER" id="PTHR32487:SF0">
    <property type="entry name" value="3-OXO-DELTA(4,5)-STEROID 5-BETA-REDUCTASE"/>
    <property type="match status" value="1"/>
</dbReference>
<name>A0A1R3R8U8_ASPC5</name>
<dbReference type="Gene3D" id="3.40.50.720">
    <property type="entry name" value="NAD(P)-binding Rossmann-like Domain"/>
    <property type="match status" value="1"/>
</dbReference>
<evidence type="ECO:0000313" key="3">
    <source>
        <dbReference type="Proteomes" id="UP000188318"/>
    </source>
</evidence>
<organism evidence="2 3">
    <name type="scientific">Aspergillus carbonarius (strain ITEM 5010)</name>
    <dbReference type="NCBI Taxonomy" id="602072"/>
    <lineage>
        <taxon>Eukaryota</taxon>
        <taxon>Fungi</taxon>
        <taxon>Dikarya</taxon>
        <taxon>Ascomycota</taxon>
        <taxon>Pezizomycotina</taxon>
        <taxon>Eurotiomycetes</taxon>
        <taxon>Eurotiomycetidae</taxon>
        <taxon>Eurotiales</taxon>
        <taxon>Aspergillaceae</taxon>
        <taxon>Aspergillus</taxon>
        <taxon>Aspergillus subgen. Circumdati</taxon>
    </lineage>
</organism>
<dbReference type="AlphaFoldDB" id="A0A1R3R8U8"/>
<dbReference type="SUPFAM" id="SSF51735">
    <property type="entry name" value="NAD(P)-binding Rossmann-fold domains"/>
    <property type="match status" value="1"/>
</dbReference>
<dbReference type="VEuPathDB" id="FungiDB:ASPCADRAFT_134932"/>
<proteinExistence type="predicted"/>
<gene>
    <name evidence="2" type="ORF">ASPCADRAFT_134932</name>
</gene>
<dbReference type="InterPro" id="IPR055222">
    <property type="entry name" value="PRISE-like_Rossmann-fold"/>
</dbReference>
<keyword evidence="3" id="KW-1185">Reference proteome</keyword>
<dbReference type="Proteomes" id="UP000188318">
    <property type="component" value="Unassembled WGS sequence"/>
</dbReference>
<dbReference type="CDD" id="cd08948">
    <property type="entry name" value="5beta-POR_like_SDR_a"/>
    <property type="match status" value="1"/>
</dbReference>
<reference evidence="3" key="1">
    <citation type="journal article" date="2017" name="Genome Biol.">
        <title>Comparative genomics reveals high biological diversity and specific adaptations in the industrially and medically important fungal genus Aspergillus.</title>
        <authorList>
            <person name="de Vries R.P."/>
            <person name="Riley R."/>
            <person name="Wiebenga A."/>
            <person name="Aguilar-Osorio G."/>
            <person name="Amillis S."/>
            <person name="Uchima C.A."/>
            <person name="Anderluh G."/>
            <person name="Asadollahi M."/>
            <person name="Askin M."/>
            <person name="Barry K."/>
            <person name="Battaglia E."/>
            <person name="Bayram O."/>
            <person name="Benocci T."/>
            <person name="Braus-Stromeyer S.A."/>
            <person name="Caldana C."/>
            <person name="Canovas D."/>
            <person name="Cerqueira G.C."/>
            <person name="Chen F."/>
            <person name="Chen W."/>
            <person name="Choi C."/>
            <person name="Clum A."/>
            <person name="Dos Santos R.A."/>
            <person name="Damasio A.R."/>
            <person name="Diallinas G."/>
            <person name="Emri T."/>
            <person name="Fekete E."/>
            <person name="Flipphi M."/>
            <person name="Freyberg S."/>
            <person name="Gallo A."/>
            <person name="Gournas C."/>
            <person name="Habgood R."/>
            <person name="Hainaut M."/>
            <person name="Harispe M.L."/>
            <person name="Henrissat B."/>
            <person name="Hilden K.S."/>
            <person name="Hope R."/>
            <person name="Hossain A."/>
            <person name="Karabika E."/>
            <person name="Karaffa L."/>
            <person name="Karanyi Z."/>
            <person name="Krasevec N."/>
            <person name="Kuo A."/>
            <person name="Kusch H."/>
            <person name="LaButti K."/>
            <person name="Lagendijk E.L."/>
            <person name="Lapidus A."/>
            <person name="Levasseur A."/>
            <person name="Lindquist E."/>
            <person name="Lipzen A."/>
            <person name="Logrieco A.F."/>
            <person name="MacCabe A."/>
            <person name="Maekelae M.R."/>
            <person name="Malavazi I."/>
            <person name="Melin P."/>
            <person name="Meyer V."/>
            <person name="Mielnichuk N."/>
            <person name="Miskei M."/>
            <person name="Molnar A.P."/>
            <person name="Mule G."/>
            <person name="Ngan C.Y."/>
            <person name="Orejas M."/>
            <person name="Orosz E."/>
            <person name="Ouedraogo J.P."/>
            <person name="Overkamp K.M."/>
            <person name="Park H.-S."/>
            <person name="Perrone G."/>
            <person name="Piumi F."/>
            <person name="Punt P.J."/>
            <person name="Ram A.F."/>
            <person name="Ramon A."/>
            <person name="Rauscher S."/>
            <person name="Record E."/>
            <person name="Riano-Pachon D.M."/>
            <person name="Robert V."/>
            <person name="Roehrig J."/>
            <person name="Ruller R."/>
            <person name="Salamov A."/>
            <person name="Salih N.S."/>
            <person name="Samson R.A."/>
            <person name="Sandor E."/>
            <person name="Sanguinetti M."/>
            <person name="Schuetze T."/>
            <person name="Sepcic K."/>
            <person name="Shelest E."/>
            <person name="Sherlock G."/>
            <person name="Sophianopoulou V."/>
            <person name="Squina F.M."/>
            <person name="Sun H."/>
            <person name="Susca A."/>
            <person name="Todd R.B."/>
            <person name="Tsang A."/>
            <person name="Unkles S.E."/>
            <person name="van de Wiele N."/>
            <person name="van Rossen-Uffink D."/>
            <person name="Oliveira J.V."/>
            <person name="Vesth T.C."/>
            <person name="Visser J."/>
            <person name="Yu J.-H."/>
            <person name="Zhou M."/>
            <person name="Andersen M.R."/>
            <person name="Archer D.B."/>
            <person name="Baker S.E."/>
            <person name="Benoit I."/>
            <person name="Brakhage A.A."/>
            <person name="Braus G.H."/>
            <person name="Fischer R."/>
            <person name="Frisvad J.C."/>
            <person name="Goldman G.H."/>
            <person name="Houbraken J."/>
            <person name="Oakley B."/>
            <person name="Pocsi I."/>
            <person name="Scazzocchio C."/>
            <person name="Seiboth B."/>
            <person name="vanKuyk P.A."/>
            <person name="Wortman J."/>
            <person name="Dyer P.S."/>
            <person name="Grigoriev I.V."/>
        </authorList>
    </citation>
    <scope>NUCLEOTIDE SEQUENCE [LARGE SCALE GENOMIC DNA]</scope>
    <source>
        <strain evidence="3">ITEM 5010</strain>
    </source>
</reference>
<dbReference type="PANTHER" id="PTHR32487">
    <property type="entry name" value="3-OXO-DELTA(4,5)-STEROID 5-BETA-REDUCTASE"/>
    <property type="match status" value="1"/>
</dbReference>
<feature type="domain" description="PRISE-like Rossmann-fold" evidence="1">
    <location>
        <begin position="14"/>
        <end position="331"/>
    </location>
</feature>
<dbReference type="OMA" id="RRNTWHY"/>
<accession>A0A1R3R8U8</accession>
<dbReference type="Pfam" id="PF22917">
    <property type="entry name" value="PRISE"/>
    <property type="match status" value="1"/>
</dbReference>
<dbReference type="InterPro" id="IPR036291">
    <property type="entry name" value="NAD(P)-bd_dom_sf"/>
</dbReference>
<protein>
    <recommendedName>
        <fullName evidence="1">PRISE-like Rossmann-fold domain-containing protein</fullName>
    </recommendedName>
</protein>
<dbReference type="OrthoDB" id="1731983at2759"/>
<evidence type="ECO:0000259" key="1">
    <source>
        <dbReference type="Pfam" id="PF22917"/>
    </source>
</evidence>
<dbReference type="EMBL" id="KV907514">
    <property type="protein sequence ID" value="OOF90908.1"/>
    <property type="molecule type" value="Genomic_DNA"/>
</dbReference>
<evidence type="ECO:0000313" key="2">
    <source>
        <dbReference type="EMBL" id="OOF90908.1"/>
    </source>
</evidence>
<dbReference type="STRING" id="602072.A0A1R3R8U8"/>
<sequence length="388" mass="44381">MDPSISTAQCGRVAFVTGANGITGHALIEHLIRTPNHEWSKIIITSRTPPKIPWIDPRVQFVSLDFLNSVEVLVGNIQRVCENVTHAFFTSYVHDNDPTKLPEKNCPLFRNFLEAIDTACPILQRVILQTGGKNYGIQFQPWNKPCYEDSPRYEGPEKDTIFYYRQEDDLFAIQERRQAWAYNIIRPFGIIGFTPQFAGMNEALPIAQYFLICRELNQPAQWPGTYNGYHQVEGQCYAPSIADMHVWAATHDHCKNQAFNHGNGDAVVWRFLWTLFSEYFGVEIGDSSGAPSNNGQRQVTLAKWCQDKSAVWERIVARDGGRVETFQLHGFEMLDWLFAPKNPGVAFMTTVQKARRFGWSRVDDSYEAWIRTFRSYENAGLLPRQGAE</sequence>